<dbReference type="Gene3D" id="3.30.420.10">
    <property type="entry name" value="Ribonuclease H-like superfamily/Ribonuclease H"/>
    <property type="match status" value="1"/>
</dbReference>
<dbReference type="PANTHER" id="PTHR48475:SF2">
    <property type="entry name" value="RIBONUCLEASE H"/>
    <property type="match status" value="1"/>
</dbReference>
<evidence type="ECO:0000259" key="1">
    <source>
        <dbReference type="PROSITE" id="PS50994"/>
    </source>
</evidence>
<evidence type="ECO:0000313" key="2">
    <source>
        <dbReference type="EMBL" id="SPT19780.1"/>
    </source>
</evidence>
<feature type="domain" description="Integrase catalytic" evidence="1">
    <location>
        <begin position="54"/>
        <end position="183"/>
    </location>
</feature>
<dbReference type="PANTHER" id="PTHR48475">
    <property type="entry name" value="RIBONUCLEASE H"/>
    <property type="match status" value="1"/>
</dbReference>
<dbReference type="SUPFAM" id="SSF53098">
    <property type="entry name" value="Ribonuclease H-like"/>
    <property type="match status" value="1"/>
</dbReference>
<dbReference type="InterPro" id="IPR036397">
    <property type="entry name" value="RNaseH_sf"/>
</dbReference>
<accession>A0A7H4LME2</accession>
<protein>
    <recommendedName>
        <fullName evidence="1">Integrase catalytic domain-containing protein</fullName>
    </recommendedName>
</protein>
<dbReference type="GO" id="GO:0003676">
    <property type="term" value="F:nucleic acid binding"/>
    <property type="evidence" value="ECO:0007669"/>
    <property type="project" value="InterPro"/>
</dbReference>
<name>A0A7H4LME2_WHEAT</name>
<sequence length="254" mass="28656">MLPIVLQHVPQACICSEDHSTRLAFCCLGIGYGWTSEDRQERFHSCAGGSRSQFTKWIEAKPIKNLEASTAVSFIRELTFRYGVPHSIITNNGSNFDSDEFRAFYASQGTRVDYASVAHPQSNGQAERANGLILKGLKPRLMCDLKHVADAWVDELPSVLWGLRTTPNRSTGRTPFFLVYGAEAILLSDLLHNAPRVELFSEAKAEQVRQDAVDLLEEEREMALIRSTIYQQDLRRFHARNVRGRAFQEGDLVL</sequence>
<reference evidence="2 3" key="1">
    <citation type="submission" date="2018-05" db="EMBL/GenBank/DDBJ databases">
        <authorList>
            <person name="Thind KAUR A."/>
        </authorList>
    </citation>
    <scope>NUCLEOTIDE SEQUENCE [LARGE SCALE GENOMIC DNA]</scope>
</reference>
<dbReference type="PROSITE" id="PS50994">
    <property type="entry name" value="INTEGRASE"/>
    <property type="match status" value="1"/>
</dbReference>
<gene>
    <name evidence="2" type="ORF">CAMPLR22A2D_LOCUS4405</name>
</gene>
<dbReference type="InterPro" id="IPR001584">
    <property type="entry name" value="Integrase_cat-core"/>
</dbReference>
<dbReference type="EMBL" id="LS480641">
    <property type="protein sequence ID" value="SPT19780.1"/>
    <property type="molecule type" value="Genomic_DNA"/>
</dbReference>
<evidence type="ECO:0000313" key="3">
    <source>
        <dbReference type="Proteomes" id="UP000280104"/>
    </source>
</evidence>
<proteinExistence type="predicted"/>
<dbReference type="Proteomes" id="UP000280104">
    <property type="component" value="Chromosome II"/>
</dbReference>
<organism evidence="2 3">
    <name type="scientific">Triticum aestivum</name>
    <name type="common">Wheat</name>
    <dbReference type="NCBI Taxonomy" id="4565"/>
    <lineage>
        <taxon>Eukaryota</taxon>
        <taxon>Viridiplantae</taxon>
        <taxon>Streptophyta</taxon>
        <taxon>Embryophyta</taxon>
        <taxon>Tracheophyta</taxon>
        <taxon>Spermatophyta</taxon>
        <taxon>Magnoliopsida</taxon>
        <taxon>Liliopsida</taxon>
        <taxon>Poales</taxon>
        <taxon>Poaceae</taxon>
        <taxon>BOP clade</taxon>
        <taxon>Pooideae</taxon>
        <taxon>Triticodae</taxon>
        <taxon>Triticeae</taxon>
        <taxon>Triticinae</taxon>
        <taxon>Triticum</taxon>
    </lineage>
</organism>
<dbReference type="GO" id="GO:0015074">
    <property type="term" value="P:DNA integration"/>
    <property type="evidence" value="ECO:0007669"/>
    <property type="project" value="InterPro"/>
</dbReference>
<dbReference type="AlphaFoldDB" id="A0A7H4LME2"/>
<dbReference type="InterPro" id="IPR012337">
    <property type="entry name" value="RNaseH-like_sf"/>
</dbReference>